<name>A0ABW0TQM2_9BACL</name>
<dbReference type="InterPro" id="IPR011701">
    <property type="entry name" value="MFS"/>
</dbReference>
<evidence type="ECO:0000256" key="6">
    <source>
        <dbReference type="ARBA" id="ARBA00023136"/>
    </source>
</evidence>
<comment type="caution">
    <text evidence="9">The sequence shown here is derived from an EMBL/GenBank/DDBJ whole genome shotgun (WGS) entry which is preliminary data.</text>
</comment>
<feature type="transmembrane region" description="Helical" evidence="7">
    <location>
        <begin position="257"/>
        <end position="275"/>
    </location>
</feature>
<dbReference type="PANTHER" id="PTHR43124:SF3">
    <property type="entry name" value="CHLORAMPHENICOL EFFLUX PUMP RV0191"/>
    <property type="match status" value="1"/>
</dbReference>
<feature type="transmembrane region" description="Helical" evidence="7">
    <location>
        <begin position="287"/>
        <end position="307"/>
    </location>
</feature>
<dbReference type="Gene3D" id="1.20.1250.20">
    <property type="entry name" value="MFS general substrate transporter like domains"/>
    <property type="match status" value="2"/>
</dbReference>
<evidence type="ECO:0000313" key="10">
    <source>
        <dbReference type="Proteomes" id="UP001596109"/>
    </source>
</evidence>
<dbReference type="Proteomes" id="UP001596109">
    <property type="component" value="Unassembled WGS sequence"/>
</dbReference>
<feature type="transmembrane region" description="Helical" evidence="7">
    <location>
        <begin position="12"/>
        <end position="36"/>
    </location>
</feature>
<dbReference type="RefSeq" id="WP_381437550.1">
    <property type="nucleotide sequence ID" value="NZ_JBHSNO010000008.1"/>
</dbReference>
<feature type="transmembrane region" description="Helical" evidence="7">
    <location>
        <begin position="221"/>
        <end position="245"/>
    </location>
</feature>
<gene>
    <name evidence="9" type="ORF">ACFPRA_17560</name>
</gene>
<evidence type="ECO:0000256" key="1">
    <source>
        <dbReference type="ARBA" id="ARBA00004651"/>
    </source>
</evidence>
<keyword evidence="5 7" id="KW-1133">Transmembrane helix</keyword>
<feature type="transmembrane region" description="Helical" evidence="7">
    <location>
        <begin position="344"/>
        <end position="366"/>
    </location>
</feature>
<organism evidence="9 10">
    <name type="scientific">Sporosarcina soli</name>
    <dbReference type="NCBI Taxonomy" id="334736"/>
    <lineage>
        <taxon>Bacteria</taxon>
        <taxon>Bacillati</taxon>
        <taxon>Bacillota</taxon>
        <taxon>Bacilli</taxon>
        <taxon>Bacillales</taxon>
        <taxon>Caryophanaceae</taxon>
        <taxon>Sporosarcina</taxon>
    </lineage>
</organism>
<feature type="transmembrane region" description="Helical" evidence="7">
    <location>
        <begin position="143"/>
        <end position="163"/>
    </location>
</feature>
<accession>A0ABW0TQM2</accession>
<sequence>MESLGSHSRSYEWEIVVIIFLTWGFVFLDRTAISYILPVLVDEMDLTAGQVGKINMWQTIGYALAGPIIGIISDRTGKRKSLLIAMVIATAIFSALSAFANSYGALLVIRFLVGAAEGPILPLAVTLVAAASSTGRFGRNVGIVNAGVAVISGTLGPTLTTQLVAITNWHLAFVIVSLPSFILALIIWKVAIEVPVPNVQASIIKEEKKVSLLEVLKYRNVVVSIFISISMMAGFWILIVFAPLYLTTVGNLSMKNMGFVISTMGIVTICTSILVPLFSDKFGRKPALIIFASLAGFAPLGLFLFPGGVIGNVAMILCGGLFGAIAPIYMNIIPEETMPPHLRATTSALIIGIGEIFGAAFVVGGAGTIADFYGLPIVMIIAAAAGLLIALLGFGLIETNPRKKQKAATIESEAVIS</sequence>
<feature type="transmembrane region" description="Helical" evidence="7">
    <location>
        <begin position="107"/>
        <end position="131"/>
    </location>
</feature>
<comment type="subcellular location">
    <subcellularLocation>
        <location evidence="1">Cell membrane</location>
        <topology evidence="1">Multi-pass membrane protein</topology>
    </subcellularLocation>
</comment>
<keyword evidence="10" id="KW-1185">Reference proteome</keyword>
<feature type="transmembrane region" description="Helical" evidence="7">
    <location>
        <begin position="313"/>
        <end position="332"/>
    </location>
</feature>
<dbReference type="InterPro" id="IPR020846">
    <property type="entry name" value="MFS_dom"/>
</dbReference>
<dbReference type="InterPro" id="IPR050189">
    <property type="entry name" value="MFS_Efflux_Transporters"/>
</dbReference>
<dbReference type="PROSITE" id="PS50850">
    <property type="entry name" value="MFS"/>
    <property type="match status" value="1"/>
</dbReference>
<feature type="transmembrane region" description="Helical" evidence="7">
    <location>
        <begin position="82"/>
        <end position="101"/>
    </location>
</feature>
<dbReference type="EMBL" id="JBHSNO010000008">
    <property type="protein sequence ID" value="MFC5590714.1"/>
    <property type="molecule type" value="Genomic_DNA"/>
</dbReference>
<feature type="domain" description="Major facilitator superfamily (MFS) profile" evidence="8">
    <location>
        <begin position="15"/>
        <end position="401"/>
    </location>
</feature>
<evidence type="ECO:0000256" key="3">
    <source>
        <dbReference type="ARBA" id="ARBA00022475"/>
    </source>
</evidence>
<dbReference type="Pfam" id="PF07690">
    <property type="entry name" value="MFS_1"/>
    <property type="match status" value="1"/>
</dbReference>
<evidence type="ECO:0000256" key="7">
    <source>
        <dbReference type="SAM" id="Phobius"/>
    </source>
</evidence>
<feature type="transmembrane region" description="Helical" evidence="7">
    <location>
        <begin position="169"/>
        <end position="188"/>
    </location>
</feature>
<keyword evidence="2" id="KW-0813">Transport</keyword>
<dbReference type="PANTHER" id="PTHR43124">
    <property type="entry name" value="PURINE EFFLUX PUMP PBUE"/>
    <property type="match status" value="1"/>
</dbReference>
<evidence type="ECO:0000256" key="4">
    <source>
        <dbReference type="ARBA" id="ARBA00022692"/>
    </source>
</evidence>
<reference evidence="10" key="1">
    <citation type="journal article" date="2019" name="Int. J. Syst. Evol. Microbiol.">
        <title>The Global Catalogue of Microorganisms (GCM) 10K type strain sequencing project: providing services to taxonomists for standard genome sequencing and annotation.</title>
        <authorList>
            <consortium name="The Broad Institute Genomics Platform"/>
            <consortium name="The Broad Institute Genome Sequencing Center for Infectious Disease"/>
            <person name="Wu L."/>
            <person name="Ma J."/>
        </authorList>
    </citation>
    <scope>NUCLEOTIDE SEQUENCE [LARGE SCALE GENOMIC DNA]</scope>
    <source>
        <strain evidence="10">CGMCC 4.1434</strain>
    </source>
</reference>
<keyword evidence="3" id="KW-1003">Cell membrane</keyword>
<protein>
    <submittedName>
        <fullName evidence="9">MFS transporter</fullName>
    </submittedName>
</protein>
<keyword evidence="4 7" id="KW-0812">Transmembrane</keyword>
<evidence type="ECO:0000256" key="5">
    <source>
        <dbReference type="ARBA" id="ARBA00022989"/>
    </source>
</evidence>
<proteinExistence type="predicted"/>
<dbReference type="InterPro" id="IPR036259">
    <property type="entry name" value="MFS_trans_sf"/>
</dbReference>
<keyword evidence="6 7" id="KW-0472">Membrane</keyword>
<evidence type="ECO:0000259" key="8">
    <source>
        <dbReference type="PROSITE" id="PS50850"/>
    </source>
</evidence>
<evidence type="ECO:0000313" key="9">
    <source>
        <dbReference type="EMBL" id="MFC5590714.1"/>
    </source>
</evidence>
<dbReference type="SUPFAM" id="SSF103473">
    <property type="entry name" value="MFS general substrate transporter"/>
    <property type="match status" value="1"/>
</dbReference>
<feature type="transmembrane region" description="Helical" evidence="7">
    <location>
        <begin position="372"/>
        <end position="397"/>
    </location>
</feature>
<evidence type="ECO:0000256" key="2">
    <source>
        <dbReference type="ARBA" id="ARBA00022448"/>
    </source>
</evidence>